<dbReference type="SUPFAM" id="SSF53448">
    <property type="entry name" value="Nucleotide-diphospho-sugar transferases"/>
    <property type="match status" value="1"/>
</dbReference>
<organism evidence="2 3">
    <name type="scientific">Ensete ventricosum</name>
    <name type="common">Abyssinian banana</name>
    <name type="synonym">Musa ensete</name>
    <dbReference type="NCBI Taxonomy" id="4639"/>
    <lineage>
        <taxon>Eukaryota</taxon>
        <taxon>Viridiplantae</taxon>
        <taxon>Streptophyta</taxon>
        <taxon>Embryophyta</taxon>
        <taxon>Tracheophyta</taxon>
        <taxon>Spermatophyta</taxon>
        <taxon>Magnoliopsida</taxon>
        <taxon>Liliopsida</taxon>
        <taxon>Zingiberales</taxon>
        <taxon>Musaceae</taxon>
        <taxon>Ensete</taxon>
    </lineage>
</organism>
<dbReference type="AlphaFoldDB" id="A0A444EG75"/>
<dbReference type="GO" id="GO:0006048">
    <property type="term" value="P:UDP-N-acetylglucosamine biosynthetic process"/>
    <property type="evidence" value="ECO:0007669"/>
    <property type="project" value="TreeGrafter"/>
</dbReference>
<name>A0A444EG75_ENSVE</name>
<dbReference type="Proteomes" id="UP000287651">
    <property type="component" value="Unassembled WGS sequence"/>
</dbReference>
<dbReference type="Gene3D" id="3.90.550.10">
    <property type="entry name" value="Spore Coat Polysaccharide Biosynthesis Protein SpsA, Chain A"/>
    <property type="match status" value="1"/>
</dbReference>
<gene>
    <name evidence="2" type="ORF">B296_00016511</name>
</gene>
<evidence type="ECO:0000256" key="1">
    <source>
        <dbReference type="ARBA" id="ARBA00010401"/>
    </source>
</evidence>
<dbReference type="PANTHER" id="PTHR11952">
    <property type="entry name" value="UDP- GLUCOSE PYROPHOSPHORYLASE"/>
    <property type="match status" value="1"/>
</dbReference>
<comment type="similarity">
    <text evidence="1">Belongs to the UDPGP type 1 family.</text>
</comment>
<comment type="caution">
    <text evidence="2">The sequence shown here is derived from an EMBL/GenBank/DDBJ whole genome shotgun (WGS) entry which is preliminary data.</text>
</comment>
<accession>A0A444EG75</accession>
<dbReference type="InterPro" id="IPR039741">
    <property type="entry name" value="UDP-sugar_pyrophosphorylase"/>
</dbReference>
<reference evidence="2 3" key="1">
    <citation type="journal article" date="2014" name="Agronomy (Basel)">
        <title>A Draft Genome Sequence for Ensete ventricosum, the Drought-Tolerant Tree Against Hunger.</title>
        <authorList>
            <person name="Harrison J."/>
            <person name="Moore K.A."/>
            <person name="Paszkiewicz K."/>
            <person name="Jones T."/>
            <person name="Grant M."/>
            <person name="Ambacheew D."/>
            <person name="Muzemil S."/>
            <person name="Studholme D.J."/>
        </authorList>
    </citation>
    <scope>NUCLEOTIDE SEQUENCE [LARGE SCALE GENOMIC DNA]</scope>
</reference>
<evidence type="ECO:0000313" key="3">
    <source>
        <dbReference type="Proteomes" id="UP000287651"/>
    </source>
</evidence>
<dbReference type="PANTHER" id="PTHR11952:SF2">
    <property type="entry name" value="LD24639P"/>
    <property type="match status" value="1"/>
</dbReference>
<dbReference type="InterPro" id="IPR029044">
    <property type="entry name" value="Nucleotide-diphossugar_trans"/>
</dbReference>
<dbReference type="EMBL" id="AMZH03003267">
    <property type="protein sequence ID" value="RRT72866.1"/>
    <property type="molecule type" value="Genomic_DNA"/>
</dbReference>
<protein>
    <submittedName>
        <fullName evidence="2">Uncharacterized protein</fullName>
    </submittedName>
</protein>
<evidence type="ECO:0000313" key="2">
    <source>
        <dbReference type="EMBL" id="RRT72866.1"/>
    </source>
</evidence>
<dbReference type="GO" id="GO:0003977">
    <property type="term" value="F:UDP-N-acetylglucosamine diphosphorylase activity"/>
    <property type="evidence" value="ECO:0007669"/>
    <property type="project" value="TreeGrafter"/>
</dbReference>
<sequence length="83" mass="9450">MAMRGVRYVDCYGVDNALVRMLLVKVCQAYPQEKVGVFVQRGRGGPLTVVEYSEMDASMTTEINQSTGRLRYCWSNVNHYSLH</sequence>
<proteinExistence type="inferred from homology"/>